<evidence type="ECO:0008006" key="3">
    <source>
        <dbReference type="Google" id="ProtNLM"/>
    </source>
</evidence>
<name>A0AAV3XEI1_9CYAN</name>
<gene>
    <name evidence="1" type="ORF">MiSe_51040</name>
</gene>
<dbReference type="EMBL" id="BLAY01000087">
    <property type="protein sequence ID" value="GET40295.1"/>
    <property type="molecule type" value="Genomic_DNA"/>
</dbReference>
<dbReference type="Proteomes" id="UP001050975">
    <property type="component" value="Unassembled WGS sequence"/>
</dbReference>
<proteinExistence type="predicted"/>
<reference evidence="1" key="1">
    <citation type="submission" date="2019-10" db="EMBL/GenBank/DDBJ databases">
        <title>Draft genome sequece of Microseira wollei NIES-4236.</title>
        <authorList>
            <person name="Yamaguchi H."/>
            <person name="Suzuki S."/>
            <person name="Kawachi M."/>
        </authorList>
    </citation>
    <scope>NUCLEOTIDE SEQUENCE</scope>
    <source>
        <strain evidence="1">NIES-4236</strain>
    </source>
</reference>
<protein>
    <recommendedName>
        <fullName evidence="3">Transposase</fullName>
    </recommendedName>
</protein>
<comment type="caution">
    <text evidence="1">The sequence shown here is derived from an EMBL/GenBank/DDBJ whole genome shotgun (WGS) entry which is preliminary data.</text>
</comment>
<accession>A0AAV3XEI1</accession>
<keyword evidence="2" id="KW-1185">Reference proteome</keyword>
<organism evidence="1 2">
    <name type="scientific">Microseira wollei NIES-4236</name>
    <dbReference type="NCBI Taxonomy" id="2530354"/>
    <lineage>
        <taxon>Bacteria</taxon>
        <taxon>Bacillati</taxon>
        <taxon>Cyanobacteriota</taxon>
        <taxon>Cyanophyceae</taxon>
        <taxon>Oscillatoriophycideae</taxon>
        <taxon>Aerosakkonematales</taxon>
        <taxon>Aerosakkonemataceae</taxon>
        <taxon>Microseira</taxon>
    </lineage>
</organism>
<dbReference type="AlphaFoldDB" id="A0AAV3XEI1"/>
<evidence type="ECO:0000313" key="1">
    <source>
        <dbReference type="EMBL" id="GET40295.1"/>
    </source>
</evidence>
<evidence type="ECO:0000313" key="2">
    <source>
        <dbReference type="Proteomes" id="UP001050975"/>
    </source>
</evidence>
<sequence>MVSLLKHLDKLAGIEGYVSMKKEKNQVTELSAPSA</sequence>